<dbReference type="PANTHER" id="PTHR43245:SF13">
    <property type="entry name" value="UDP-D-APIOSE_UDP-D-XYLOSE SYNTHASE 2"/>
    <property type="match status" value="1"/>
</dbReference>
<dbReference type="InterPro" id="IPR050177">
    <property type="entry name" value="Lipid_A_modif_metabolic_enz"/>
</dbReference>
<dbReference type="InterPro" id="IPR001509">
    <property type="entry name" value="Epimerase_deHydtase"/>
</dbReference>
<proteinExistence type="predicted"/>
<name>A0ABP6KUR2_9ACTN</name>
<dbReference type="SUPFAM" id="SSF51735">
    <property type="entry name" value="NAD(P)-binding Rossmann-fold domains"/>
    <property type="match status" value="1"/>
</dbReference>
<gene>
    <name evidence="2" type="ORF">GCM10017559_50560</name>
</gene>
<dbReference type="EMBL" id="BAAAWD010000014">
    <property type="protein sequence ID" value="GAA3020105.1"/>
    <property type="molecule type" value="Genomic_DNA"/>
</dbReference>
<evidence type="ECO:0000313" key="2">
    <source>
        <dbReference type="EMBL" id="GAA3020105.1"/>
    </source>
</evidence>
<dbReference type="Gene3D" id="3.40.50.720">
    <property type="entry name" value="NAD(P)-binding Rossmann-like Domain"/>
    <property type="match status" value="1"/>
</dbReference>
<protein>
    <submittedName>
        <fullName evidence="2">NAD-dependent epimerase/dehydratase family protein</fullName>
    </submittedName>
</protein>
<dbReference type="Pfam" id="PF01370">
    <property type="entry name" value="Epimerase"/>
    <property type="match status" value="2"/>
</dbReference>
<dbReference type="Proteomes" id="UP001499930">
    <property type="component" value="Unassembled WGS sequence"/>
</dbReference>
<dbReference type="InterPro" id="IPR036291">
    <property type="entry name" value="NAD(P)-bd_dom_sf"/>
</dbReference>
<evidence type="ECO:0000259" key="1">
    <source>
        <dbReference type="Pfam" id="PF01370"/>
    </source>
</evidence>
<feature type="domain" description="NAD-dependent epimerase/dehydratase" evidence="1">
    <location>
        <begin position="6"/>
        <end position="41"/>
    </location>
</feature>
<sequence length="333" mass="35590">MTGMRILIVGGTRFVGRHITEAALAAGHEVSLLHRGRTGAELFPDVERLTADRDGDLSVLHGRSWDATVDVSAYFPRQVTALSGALRTGRYALVSTTAVYRVPVAPGFTEDAPLAELRELRELDGPVPESVTDETYGPLKVLCERAAADAFGSPTLVVRPTYVIGPHDHTGRFTYWVNRIARGGEVLAPGDPDDPIQVVDARDLAAWIVSMVEEARPGTFHAATPAPPFSFGDLLETIAAEVAPPGTTLTWAGQDFLLAEGETGRSLPLWSEGDPLRAINAADPSAALAAGLGPRPLRRSIREVREAESSFSTPGAIDAGREAELLSRWAARS</sequence>
<evidence type="ECO:0000313" key="3">
    <source>
        <dbReference type="Proteomes" id="UP001499930"/>
    </source>
</evidence>
<dbReference type="PANTHER" id="PTHR43245">
    <property type="entry name" value="BIFUNCTIONAL POLYMYXIN RESISTANCE PROTEIN ARNA"/>
    <property type="match status" value="1"/>
</dbReference>
<feature type="domain" description="NAD-dependent epimerase/dehydratase" evidence="1">
    <location>
        <begin position="133"/>
        <end position="216"/>
    </location>
</feature>
<keyword evidence="3" id="KW-1185">Reference proteome</keyword>
<organism evidence="2 3">
    <name type="scientific">Streptosporangium longisporum</name>
    <dbReference type="NCBI Taxonomy" id="46187"/>
    <lineage>
        <taxon>Bacteria</taxon>
        <taxon>Bacillati</taxon>
        <taxon>Actinomycetota</taxon>
        <taxon>Actinomycetes</taxon>
        <taxon>Streptosporangiales</taxon>
        <taxon>Streptosporangiaceae</taxon>
        <taxon>Streptosporangium</taxon>
    </lineage>
</organism>
<accession>A0ABP6KUR2</accession>
<reference evidence="3" key="1">
    <citation type="journal article" date="2019" name="Int. J. Syst. Evol. Microbiol.">
        <title>The Global Catalogue of Microorganisms (GCM) 10K type strain sequencing project: providing services to taxonomists for standard genome sequencing and annotation.</title>
        <authorList>
            <consortium name="The Broad Institute Genomics Platform"/>
            <consortium name="The Broad Institute Genome Sequencing Center for Infectious Disease"/>
            <person name="Wu L."/>
            <person name="Ma J."/>
        </authorList>
    </citation>
    <scope>NUCLEOTIDE SEQUENCE [LARGE SCALE GENOMIC DNA]</scope>
    <source>
        <strain evidence="3">JCM 3106</strain>
    </source>
</reference>
<comment type="caution">
    <text evidence="2">The sequence shown here is derived from an EMBL/GenBank/DDBJ whole genome shotgun (WGS) entry which is preliminary data.</text>
</comment>